<protein>
    <submittedName>
        <fullName evidence="1">Uncharacterized protein</fullName>
    </submittedName>
</protein>
<reference evidence="1" key="1">
    <citation type="journal article" date="2023" name="IScience">
        <title>Live-bearing cockroach genome reveals convergent evolutionary mechanisms linked to viviparity in insects and beyond.</title>
        <authorList>
            <person name="Fouks B."/>
            <person name="Harrison M.C."/>
            <person name="Mikhailova A.A."/>
            <person name="Marchal E."/>
            <person name="English S."/>
            <person name="Carruthers M."/>
            <person name="Jennings E.C."/>
            <person name="Chiamaka E.L."/>
            <person name="Frigard R.A."/>
            <person name="Pippel M."/>
            <person name="Attardo G.M."/>
            <person name="Benoit J.B."/>
            <person name="Bornberg-Bauer E."/>
            <person name="Tobe S.S."/>
        </authorList>
    </citation>
    <scope>NUCLEOTIDE SEQUENCE</scope>
    <source>
        <strain evidence="1">Stay&amp;Tobe</strain>
    </source>
</reference>
<organism evidence="1 2">
    <name type="scientific">Diploptera punctata</name>
    <name type="common">Pacific beetle cockroach</name>
    <dbReference type="NCBI Taxonomy" id="6984"/>
    <lineage>
        <taxon>Eukaryota</taxon>
        <taxon>Metazoa</taxon>
        <taxon>Ecdysozoa</taxon>
        <taxon>Arthropoda</taxon>
        <taxon>Hexapoda</taxon>
        <taxon>Insecta</taxon>
        <taxon>Pterygota</taxon>
        <taxon>Neoptera</taxon>
        <taxon>Polyneoptera</taxon>
        <taxon>Dictyoptera</taxon>
        <taxon>Blattodea</taxon>
        <taxon>Blaberoidea</taxon>
        <taxon>Blaberidae</taxon>
        <taxon>Diplopterinae</taxon>
        <taxon>Diploptera</taxon>
    </lineage>
</organism>
<reference evidence="1" key="2">
    <citation type="submission" date="2023-05" db="EMBL/GenBank/DDBJ databases">
        <authorList>
            <person name="Fouks B."/>
        </authorList>
    </citation>
    <scope>NUCLEOTIDE SEQUENCE</scope>
    <source>
        <strain evidence="1">Stay&amp;Tobe</strain>
        <tissue evidence="1">Testes</tissue>
    </source>
</reference>
<dbReference type="Proteomes" id="UP001233999">
    <property type="component" value="Unassembled WGS sequence"/>
</dbReference>
<dbReference type="AlphaFoldDB" id="A0AAD8EGE4"/>
<accession>A0AAD8EGE4</accession>
<evidence type="ECO:0000313" key="1">
    <source>
        <dbReference type="EMBL" id="KAJ9588687.1"/>
    </source>
</evidence>
<name>A0AAD8EGE4_DIPPU</name>
<feature type="non-terminal residue" evidence="1">
    <location>
        <position position="1"/>
    </location>
</feature>
<sequence>LHSYACLAALSGCICCKSHAGEVHVTFTAFPLSFPCDAHICLHSCGIFNTLLCHRKLQILRAKPVSPYTSFIKMPLKWQPSSLFQIH</sequence>
<gene>
    <name evidence="1" type="ORF">L9F63_018019</name>
</gene>
<dbReference type="EMBL" id="JASPKZ010005318">
    <property type="protein sequence ID" value="KAJ9588687.1"/>
    <property type="molecule type" value="Genomic_DNA"/>
</dbReference>
<feature type="non-terminal residue" evidence="1">
    <location>
        <position position="87"/>
    </location>
</feature>
<keyword evidence="2" id="KW-1185">Reference proteome</keyword>
<proteinExistence type="predicted"/>
<comment type="caution">
    <text evidence="1">The sequence shown here is derived from an EMBL/GenBank/DDBJ whole genome shotgun (WGS) entry which is preliminary data.</text>
</comment>
<evidence type="ECO:0000313" key="2">
    <source>
        <dbReference type="Proteomes" id="UP001233999"/>
    </source>
</evidence>